<dbReference type="HOGENOM" id="CLU_3205360_0_0_11"/>
<evidence type="ECO:0000313" key="3">
    <source>
        <dbReference type="Proteomes" id="UP000006001"/>
    </source>
</evidence>
<keyword evidence="3" id="KW-1185">Reference proteome</keyword>
<reference evidence="2" key="1">
    <citation type="submission" date="2009-10" db="EMBL/GenBank/DDBJ databases">
        <authorList>
            <person name="Weinstock G."/>
            <person name="Sodergren E."/>
            <person name="Clifton S."/>
            <person name="Fulton L."/>
            <person name="Fulton B."/>
            <person name="Courtney L."/>
            <person name="Fronick C."/>
            <person name="Harrison M."/>
            <person name="Strong C."/>
            <person name="Farmer C."/>
            <person name="Delahaunty K."/>
            <person name="Markovic C."/>
            <person name="Hall O."/>
            <person name="Minx P."/>
            <person name="Tomlinson C."/>
            <person name="Mitreva M."/>
            <person name="Nelson J."/>
            <person name="Hou S."/>
            <person name="Wollam A."/>
            <person name="Pepin K.H."/>
            <person name="Johnson M."/>
            <person name="Bhonagiri V."/>
            <person name="Nash W.E."/>
            <person name="Warren W."/>
            <person name="Chinwalla A."/>
            <person name="Mardis E.R."/>
            <person name="Wilson R.K."/>
        </authorList>
    </citation>
    <scope>NUCLEOTIDE SEQUENCE [LARGE SCALE GENOMIC DNA]</scope>
    <source>
        <strain evidence="2">ATCC 700122</strain>
    </source>
</reference>
<dbReference type="AlphaFoldDB" id="D0WH71"/>
<comment type="caution">
    <text evidence="2">The sequence shown here is derived from an EMBL/GenBank/DDBJ whole genome shotgun (WGS) entry which is preliminary data.</text>
</comment>
<dbReference type="Proteomes" id="UP000006001">
    <property type="component" value="Unassembled WGS sequence"/>
</dbReference>
<feature type="region of interest" description="Disordered" evidence="1">
    <location>
        <begin position="1"/>
        <end position="45"/>
    </location>
</feature>
<dbReference type="EMBL" id="ACUX02000007">
    <property type="protein sequence ID" value="EEZ61035.1"/>
    <property type="molecule type" value="Genomic_DNA"/>
</dbReference>
<accession>D0WH71</accession>
<organism evidence="2 3">
    <name type="scientific">Slackia exigua (strain ATCC 700122 / DSM 15923 / CIP 105133 / JCM 11022 / KCTC 5966 / S-7)</name>
    <dbReference type="NCBI Taxonomy" id="649764"/>
    <lineage>
        <taxon>Bacteria</taxon>
        <taxon>Bacillati</taxon>
        <taxon>Actinomycetota</taxon>
        <taxon>Coriobacteriia</taxon>
        <taxon>Eggerthellales</taxon>
        <taxon>Eggerthellaceae</taxon>
        <taxon>Slackia</taxon>
    </lineage>
</organism>
<sequence>MRNGLRLKPQPVSCCKHPKDDDISLRRHQPPTMPVEGSRAKRRAL</sequence>
<name>D0WH71_SLAES</name>
<protein>
    <submittedName>
        <fullName evidence="2">Uncharacterized protein</fullName>
    </submittedName>
</protein>
<evidence type="ECO:0000313" key="2">
    <source>
        <dbReference type="EMBL" id="EEZ61035.1"/>
    </source>
</evidence>
<proteinExistence type="predicted"/>
<gene>
    <name evidence="2" type="ORF">HMPREF0762_01103</name>
</gene>
<evidence type="ECO:0000256" key="1">
    <source>
        <dbReference type="SAM" id="MobiDB-lite"/>
    </source>
</evidence>